<evidence type="ECO:0000313" key="2">
    <source>
        <dbReference type="Proteomes" id="UP000719412"/>
    </source>
</evidence>
<dbReference type="AlphaFoldDB" id="A0A8J6HKC6"/>
<reference evidence="1" key="2">
    <citation type="submission" date="2021-08" db="EMBL/GenBank/DDBJ databases">
        <authorList>
            <person name="Eriksson T."/>
        </authorList>
    </citation>
    <scope>NUCLEOTIDE SEQUENCE</scope>
    <source>
        <strain evidence="1">Stoneville</strain>
        <tissue evidence="1">Whole head</tissue>
    </source>
</reference>
<dbReference type="EMBL" id="JABDTM020012169">
    <property type="protein sequence ID" value="KAH0820330.1"/>
    <property type="molecule type" value="Genomic_DNA"/>
</dbReference>
<evidence type="ECO:0000313" key="1">
    <source>
        <dbReference type="EMBL" id="KAH0820330.1"/>
    </source>
</evidence>
<keyword evidence="2" id="KW-1185">Reference proteome</keyword>
<accession>A0A8J6HKC6</accession>
<protein>
    <submittedName>
        <fullName evidence="1">Uncharacterized protein</fullName>
    </submittedName>
</protein>
<gene>
    <name evidence="1" type="ORF">GEV33_002461</name>
</gene>
<organism evidence="1 2">
    <name type="scientific">Tenebrio molitor</name>
    <name type="common">Yellow mealworm beetle</name>
    <dbReference type="NCBI Taxonomy" id="7067"/>
    <lineage>
        <taxon>Eukaryota</taxon>
        <taxon>Metazoa</taxon>
        <taxon>Ecdysozoa</taxon>
        <taxon>Arthropoda</taxon>
        <taxon>Hexapoda</taxon>
        <taxon>Insecta</taxon>
        <taxon>Pterygota</taxon>
        <taxon>Neoptera</taxon>
        <taxon>Endopterygota</taxon>
        <taxon>Coleoptera</taxon>
        <taxon>Polyphaga</taxon>
        <taxon>Cucujiformia</taxon>
        <taxon>Tenebrionidae</taxon>
        <taxon>Tenebrio</taxon>
    </lineage>
</organism>
<reference evidence="1" key="1">
    <citation type="journal article" date="2020" name="J Insects Food Feed">
        <title>The yellow mealworm (Tenebrio molitor) genome: a resource for the emerging insects as food and feed industry.</title>
        <authorList>
            <person name="Eriksson T."/>
            <person name="Andere A."/>
            <person name="Kelstrup H."/>
            <person name="Emery V."/>
            <person name="Picard C."/>
        </authorList>
    </citation>
    <scope>NUCLEOTIDE SEQUENCE</scope>
    <source>
        <strain evidence="1">Stoneville</strain>
        <tissue evidence="1">Whole head</tissue>
    </source>
</reference>
<name>A0A8J6HKC6_TENMO</name>
<proteinExistence type="predicted"/>
<dbReference type="Proteomes" id="UP000719412">
    <property type="component" value="Unassembled WGS sequence"/>
</dbReference>
<comment type="caution">
    <text evidence="1">The sequence shown here is derived from an EMBL/GenBank/DDBJ whole genome shotgun (WGS) entry which is preliminary data.</text>
</comment>
<sequence length="60" mass="6396">MARGLSITVNAPDDMHRGIGNPLSGMIADPDRHARNSHLATCGPAARSAVADRVLDFRSR</sequence>